<proteinExistence type="predicted"/>
<reference evidence="4 6" key="2">
    <citation type="submission" date="2016-11" db="EMBL/GenBank/DDBJ databases">
        <title>Whole genomes of Flavobacteriaceae.</title>
        <authorList>
            <person name="Stine C."/>
            <person name="Li C."/>
            <person name="Tadesse D."/>
        </authorList>
    </citation>
    <scope>NUCLEOTIDE SEQUENCE [LARGE SCALE GENOMIC DNA]</scope>
    <source>
        <strain evidence="4 6">ATCC 29551</strain>
    </source>
</reference>
<dbReference type="EMBL" id="MUGY01000047">
    <property type="protein sequence ID" value="OXA86324.1"/>
    <property type="molecule type" value="Genomic_DNA"/>
</dbReference>
<dbReference type="OrthoDB" id="669636at2"/>
<evidence type="ECO:0000313" key="4">
    <source>
        <dbReference type="EMBL" id="OXA86324.1"/>
    </source>
</evidence>
<name>A0A085ZDJ8_FLAHY</name>
<dbReference type="RefSeq" id="WP_035628764.1">
    <property type="nucleotide sequence ID" value="NZ_JBEWQG010000028.1"/>
</dbReference>
<sequence length="286" mass="31370">MKKNILKNVIFFIALFCNVMIVSAQDKLDTVIMLNGEKREGKVVSVKDDAIKFVYKGEALEYEFKKSGINVIVFASGRTEVINKGVNTEVTSSPVASTDRRGKIAILPFEFISNDPTLNVSAMAEQLQADSYLSIKENTNGLELQDPITTNSLLAKNKISSANLKSISPKEMAVLLGVENVVYGIANVTNKGTSSYGSGVTSYNDKETQNKEGRKETTKSSGSAYNSNSATTMINYETKINLNIFNDKGTNLYSESRNSFGTGFDAYHATINYLIKRCPFGSKARH</sequence>
<feature type="chain" id="PRO_5001800818" evidence="2">
    <location>
        <begin position="25"/>
        <end position="286"/>
    </location>
</feature>
<dbReference type="EMBL" id="JPRM01000062">
    <property type="protein sequence ID" value="KFF02512.1"/>
    <property type="molecule type" value="Genomic_DNA"/>
</dbReference>
<dbReference type="AlphaFoldDB" id="A0A085ZDJ8"/>
<dbReference type="STRING" id="991.IW20_25185"/>
<comment type="caution">
    <text evidence="3">The sequence shown here is derived from an EMBL/GenBank/DDBJ whole genome shotgun (WGS) entry which is preliminary data.</text>
</comment>
<feature type="compositionally biased region" description="Basic and acidic residues" evidence="1">
    <location>
        <begin position="204"/>
        <end position="218"/>
    </location>
</feature>
<feature type="region of interest" description="Disordered" evidence="1">
    <location>
        <begin position="195"/>
        <end position="227"/>
    </location>
</feature>
<dbReference type="Proteomes" id="UP000028712">
    <property type="component" value="Unassembled WGS sequence"/>
</dbReference>
<evidence type="ECO:0000313" key="3">
    <source>
        <dbReference type="EMBL" id="KFF02512.1"/>
    </source>
</evidence>
<evidence type="ECO:0000256" key="1">
    <source>
        <dbReference type="SAM" id="MobiDB-lite"/>
    </source>
</evidence>
<feature type="signal peptide" evidence="2">
    <location>
        <begin position="1"/>
        <end position="24"/>
    </location>
</feature>
<reference evidence="3 5" key="1">
    <citation type="submission" date="2014-07" db="EMBL/GenBank/DDBJ databases">
        <title>Genome of Flavobacterium hydatis DSM 2063.</title>
        <authorList>
            <person name="Pipes S.E."/>
            <person name="Stropko S.J."/>
            <person name="Newman J.D."/>
        </authorList>
    </citation>
    <scope>NUCLEOTIDE SEQUENCE [LARGE SCALE GENOMIC DNA]</scope>
    <source>
        <strain evidence="3 5">DSM 2063</strain>
    </source>
</reference>
<accession>A0A085ZDJ8</accession>
<evidence type="ECO:0000313" key="5">
    <source>
        <dbReference type="Proteomes" id="UP000028712"/>
    </source>
</evidence>
<evidence type="ECO:0000313" key="6">
    <source>
        <dbReference type="Proteomes" id="UP000198424"/>
    </source>
</evidence>
<dbReference type="eggNOG" id="ENOG5030QGN">
    <property type="taxonomic scope" value="Bacteria"/>
</dbReference>
<keyword evidence="2" id="KW-0732">Signal</keyword>
<dbReference type="Proteomes" id="UP000198424">
    <property type="component" value="Unassembled WGS sequence"/>
</dbReference>
<keyword evidence="6" id="KW-1185">Reference proteome</keyword>
<evidence type="ECO:0000256" key="2">
    <source>
        <dbReference type="SAM" id="SignalP"/>
    </source>
</evidence>
<protein>
    <submittedName>
        <fullName evidence="3">Uncharacterized protein</fullName>
    </submittedName>
</protein>
<gene>
    <name evidence="4" type="ORF">B0A62_23615</name>
    <name evidence="3" type="ORF">IW20_25185</name>
</gene>
<organism evidence="3 5">
    <name type="scientific">Flavobacterium hydatis</name>
    <name type="common">Cytophaga aquatilis</name>
    <dbReference type="NCBI Taxonomy" id="991"/>
    <lineage>
        <taxon>Bacteria</taxon>
        <taxon>Pseudomonadati</taxon>
        <taxon>Bacteroidota</taxon>
        <taxon>Flavobacteriia</taxon>
        <taxon>Flavobacteriales</taxon>
        <taxon>Flavobacteriaceae</taxon>
        <taxon>Flavobacterium</taxon>
    </lineage>
</organism>